<sequence length="692" mass="82717">MKSKKRHHSSSEVSDDSNASDKTSSSSDSDSDDSSVSEHRYKKKRKRADSSDSDSASDDQKRSKKRKHKKKKKKHGKKKRRSDSVVRISAENISSLSEGEITSKKKRKHKQKHSKHSVDSSQSESEEQERRLHSVVKERKPSSEEGSQPPRTYYQKEYRRSASVENYEREREVQRFYRGSSKEHQPYPEHFGYEREQTERFTSYQHKYDKNRDRYIQSVHYVNPNNEYNRRYKEFDDYKRHQKYEEHRTEDDYHRRQKEEQYHSREDTRGYNRYNQYEERIPKRREMGDGRDYRERRGPPDVERYREREYAEKRDRYREERYSAESDVSTENYNEFGLNMLRLQRYFNIFTLHDNYSRRVTPDIIVYIQVKPWIRDFRRERPPRIEKPPIQPQREASKSRSPVDRYRDKNRRVDSREDREEPVRPSREPKERAERAERGGGGGEERRRNVRQSEERPRASGDSRPRERKSRFADTEDKNEYNWGKTEVKTEGTKNEAEKEKPNFGLSGKLTADTNTVNGVVIKYSEPDDAKQPKRRWRFYPFKGDKALPILYIHRQSCFLIGRDKKVVDIALEHPSISKQHAALQYRATPFTRDDGSQGRRVRPYVIDLESANGTFVNNKKIEPRRYVELLERDVVKFGFSQREYVLLHENSKDDAQDDDNQDVPALGAAVTTTNQIKQEKRIKEEMAADGE</sequence>
<keyword evidence="4" id="KW-1185">Reference proteome</keyword>
<accession>A0ABN8I682</accession>
<feature type="compositionally biased region" description="Low complexity" evidence="1">
    <location>
        <begin position="16"/>
        <end position="28"/>
    </location>
</feature>
<name>A0ABN8I682_9NEOP</name>
<feature type="compositionally biased region" description="Basic and acidic residues" evidence="1">
    <location>
        <begin position="395"/>
        <end position="502"/>
    </location>
</feature>
<feature type="compositionally biased region" description="Basic and acidic residues" evidence="1">
    <location>
        <begin position="128"/>
        <end position="143"/>
    </location>
</feature>
<feature type="non-terminal residue" evidence="3">
    <location>
        <position position="692"/>
    </location>
</feature>
<gene>
    <name evidence="3" type="ORF">IPOD504_LOCUS5632</name>
</gene>
<reference evidence="3" key="1">
    <citation type="submission" date="2022-03" db="EMBL/GenBank/DDBJ databases">
        <authorList>
            <person name="Martin H S."/>
        </authorList>
    </citation>
    <scope>NUCLEOTIDE SEQUENCE</scope>
</reference>
<dbReference type="Pfam" id="PF00498">
    <property type="entry name" value="FHA"/>
    <property type="match status" value="1"/>
</dbReference>
<feature type="domain" description="FHA" evidence="2">
    <location>
        <begin position="559"/>
        <end position="622"/>
    </location>
</feature>
<dbReference type="PROSITE" id="PS50006">
    <property type="entry name" value="FHA_DOMAIN"/>
    <property type="match status" value="1"/>
</dbReference>
<feature type="region of interest" description="Disordered" evidence="1">
    <location>
        <begin position="1"/>
        <end position="197"/>
    </location>
</feature>
<dbReference type="EMBL" id="OW152829">
    <property type="protein sequence ID" value="CAH2047107.1"/>
    <property type="molecule type" value="Genomic_DNA"/>
</dbReference>
<evidence type="ECO:0000259" key="2">
    <source>
        <dbReference type="PROSITE" id="PS50006"/>
    </source>
</evidence>
<feature type="compositionally biased region" description="Basic residues" evidence="1">
    <location>
        <begin position="62"/>
        <end position="81"/>
    </location>
</feature>
<dbReference type="PANTHER" id="PTHR23308">
    <property type="entry name" value="NUCLEAR INHIBITOR OF PROTEIN PHOSPHATASE-1"/>
    <property type="match status" value="1"/>
</dbReference>
<feature type="region of interest" description="Disordered" evidence="1">
    <location>
        <begin position="382"/>
        <end position="510"/>
    </location>
</feature>
<dbReference type="Gene3D" id="2.60.200.20">
    <property type="match status" value="1"/>
</dbReference>
<feature type="region of interest" description="Disordered" evidence="1">
    <location>
        <begin position="245"/>
        <end position="267"/>
    </location>
</feature>
<proteinExistence type="predicted"/>
<dbReference type="InterPro" id="IPR050923">
    <property type="entry name" value="Cell_Proc_Reg/RNA_Proc"/>
</dbReference>
<dbReference type="SUPFAM" id="SSF49879">
    <property type="entry name" value="SMAD/FHA domain"/>
    <property type="match status" value="1"/>
</dbReference>
<dbReference type="InterPro" id="IPR008984">
    <property type="entry name" value="SMAD_FHA_dom_sf"/>
</dbReference>
<evidence type="ECO:0000313" key="4">
    <source>
        <dbReference type="Proteomes" id="UP000837857"/>
    </source>
</evidence>
<evidence type="ECO:0000256" key="1">
    <source>
        <dbReference type="SAM" id="MobiDB-lite"/>
    </source>
</evidence>
<protein>
    <recommendedName>
        <fullName evidence="2">FHA domain-containing protein</fullName>
    </recommendedName>
</protein>
<organism evidence="3 4">
    <name type="scientific">Iphiclides podalirius</name>
    <name type="common">scarce swallowtail</name>
    <dbReference type="NCBI Taxonomy" id="110791"/>
    <lineage>
        <taxon>Eukaryota</taxon>
        <taxon>Metazoa</taxon>
        <taxon>Ecdysozoa</taxon>
        <taxon>Arthropoda</taxon>
        <taxon>Hexapoda</taxon>
        <taxon>Insecta</taxon>
        <taxon>Pterygota</taxon>
        <taxon>Neoptera</taxon>
        <taxon>Endopterygota</taxon>
        <taxon>Lepidoptera</taxon>
        <taxon>Glossata</taxon>
        <taxon>Ditrysia</taxon>
        <taxon>Papilionoidea</taxon>
        <taxon>Papilionidae</taxon>
        <taxon>Papilioninae</taxon>
        <taxon>Iphiclides</taxon>
    </lineage>
</organism>
<dbReference type="InterPro" id="IPR000253">
    <property type="entry name" value="FHA_dom"/>
</dbReference>
<evidence type="ECO:0000313" key="3">
    <source>
        <dbReference type="EMBL" id="CAH2047107.1"/>
    </source>
</evidence>
<dbReference type="Proteomes" id="UP000837857">
    <property type="component" value="Chromosome 17"/>
</dbReference>
<dbReference type="SMART" id="SM00240">
    <property type="entry name" value="FHA"/>
    <property type="match status" value="1"/>
</dbReference>
<feature type="compositionally biased region" description="Basic residues" evidence="1">
    <location>
        <begin position="104"/>
        <end position="115"/>
    </location>
</feature>
<feature type="compositionally biased region" description="Basic and acidic residues" evidence="1">
    <location>
        <begin position="154"/>
        <end position="197"/>
    </location>
</feature>
<feature type="region of interest" description="Disordered" evidence="1">
    <location>
        <begin position="283"/>
        <end position="307"/>
    </location>
</feature>